<evidence type="ECO:0000313" key="5">
    <source>
        <dbReference type="Proteomes" id="UP000663864"/>
    </source>
</evidence>
<feature type="region of interest" description="Disordered" evidence="1">
    <location>
        <begin position="24"/>
        <end position="77"/>
    </location>
</feature>
<proteinExistence type="predicted"/>
<dbReference type="Proteomes" id="UP000663864">
    <property type="component" value="Unassembled WGS sequence"/>
</dbReference>
<evidence type="ECO:0000313" key="4">
    <source>
        <dbReference type="EMBL" id="CAF4131303.1"/>
    </source>
</evidence>
<name>A0A814A4L1_9BILA</name>
<accession>A0A814A4L1</accession>
<dbReference type="Proteomes" id="UP000663836">
    <property type="component" value="Unassembled WGS sequence"/>
</dbReference>
<feature type="compositionally biased region" description="Acidic residues" evidence="1">
    <location>
        <begin position="29"/>
        <end position="48"/>
    </location>
</feature>
<feature type="compositionally biased region" description="Acidic residues" evidence="1">
    <location>
        <begin position="63"/>
        <end position="77"/>
    </location>
</feature>
<dbReference type="InterPro" id="IPR029526">
    <property type="entry name" value="PGBD"/>
</dbReference>
<feature type="compositionally biased region" description="Basic and acidic residues" evidence="1">
    <location>
        <begin position="52"/>
        <end position="62"/>
    </location>
</feature>
<dbReference type="Pfam" id="PF13843">
    <property type="entry name" value="DDE_Tnp_1_7"/>
    <property type="match status" value="1"/>
</dbReference>
<dbReference type="EMBL" id="CAJNOT010000240">
    <property type="protein sequence ID" value="CAF0908446.1"/>
    <property type="molecule type" value="Genomic_DNA"/>
</dbReference>
<dbReference type="PANTHER" id="PTHR46599:SF6">
    <property type="entry name" value="DUAL SPECIFICITY PHOSPHATASE 26"/>
    <property type="match status" value="1"/>
</dbReference>
<reference evidence="3" key="1">
    <citation type="submission" date="2021-02" db="EMBL/GenBank/DDBJ databases">
        <authorList>
            <person name="Nowell W R."/>
        </authorList>
    </citation>
    <scope>NUCLEOTIDE SEQUENCE</scope>
</reference>
<comment type="caution">
    <text evidence="3">The sequence shown here is derived from an EMBL/GenBank/DDBJ whole genome shotgun (WGS) entry which is preliminary data.</text>
</comment>
<sequence length="574" mass="66926">MDNTYRSNLKRIRDLLLSDTIEDDHVASEDSDSDNDSDFVPVESDDTSTNEHISEESDKSNSDDDDQCDVYTDDQPETLEKAGPITKVQTILDAFKLFLTNEILDEVVIQTNRYAEQYFDQNKRSKTDSNAIKSKSSKWKPIDRVELESFIGLVIRAGLHRNNHESLNDLWDISQSSPLYRATMSLQRFRQFLQFLRFDDRQNRNKTDRLSPIRYIFELFIKQLPRHFVPGENLTIDEQLVAFRGRCCFVQYMPNKPAKYGLKFWLLCDVDSRYVLSIDLYTGKKDNIIQKNLASNVVLHLVDQLSNDVKQGRTITFDRYFTNIKLSEALLDRKMTSIGVVDYRRVFLPNELKVCRKKLFSSWFYFSNSHMLVSYQAKEKKKPIILLSSLHKCAETFDDDKELPCLIHDYNQSKYGVDIIDQCVRTYSVQRISRRWPLIVFYNMIDIAAINSMTLWLSQYPEWNQRKSNTRRIFLSQLSTALTVPQNQRRSQEPRLMPKVKLALLSLGYQVPSGIVKDLHVNTHTNRIKRRCYLCPAKPGRKVRQICDNCGQNVCLSHSSSITVVTCRTCEKKN</sequence>
<dbReference type="PANTHER" id="PTHR46599">
    <property type="entry name" value="PIGGYBAC TRANSPOSABLE ELEMENT-DERIVED PROTEIN 4"/>
    <property type="match status" value="1"/>
</dbReference>
<evidence type="ECO:0000313" key="3">
    <source>
        <dbReference type="EMBL" id="CAF0908446.1"/>
    </source>
</evidence>
<gene>
    <name evidence="4" type="ORF">JBS370_LOCUS33073</name>
    <name evidence="3" type="ORF">ZHD862_LOCUS7763</name>
</gene>
<feature type="domain" description="PiggyBac transposable element-derived protein" evidence="2">
    <location>
        <begin position="93"/>
        <end position="453"/>
    </location>
</feature>
<dbReference type="AlphaFoldDB" id="A0A814A4L1"/>
<organism evidence="3 5">
    <name type="scientific">Rotaria sordida</name>
    <dbReference type="NCBI Taxonomy" id="392033"/>
    <lineage>
        <taxon>Eukaryota</taxon>
        <taxon>Metazoa</taxon>
        <taxon>Spiralia</taxon>
        <taxon>Gnathifera</taxon>
        <taxon>Rotifera</taxon>
        <taxon>Eurotatoria</taxon>
        <taxon>Bdelloidea</taxon>
        <taxon>Philodinida</taxon>
        <taxon>Philodinidae</taxon>
        <taxon>Rotaria</taxon>
    </lineage>
</organism>
<evidence type="ECO:0000256" key="1">
    <source>
        <dbReference type="SAM" id="MobiDB-lite"/>
    </source>
</evidence>
<dbReference type="EMBL" id="CAJOBD010009253">
    <property type="protein sequence ID" value="CAF4131303.1"/>
    <property type="molecule type" value="Genomic_DNA"/>
</dbReference>
<protein>
    <recommendedName>
        <fullName evidence="2">PiggyBac transposable element-derived protein domain-containing protein</fullName>
    </recommendedName>
</protein>
<evidence type="ECO:0000259" key="2">
    <source>
        <dbReference type="Pfam" id="PF13843"/>
    </source>
</evidence>